<dbReference type="AlphaFoldDB" id="A3PDP0"/>
<name>A3PDP0_PROM0</name>
<reference evidence="1 2" key="1">
    <citation type="journal article" date="2007" name="PLoS Genet.">
        <title>Patterns and implications of gene gain and loss in the evolution of Prochlorococcus.</title>
        <authorList>
            <person name="Kettler G.C."/>
            <person name="Martiny A.C."/>
            <person name="Huang K."/>
            <person name="Zucker J."/>
            <person name="Coleman M.L."/>
            <person name="Rodrigue S."/>
            <person name="Chen F."/>
            <person name="Lapidus A."/>
            <person name="Ferriera S."/>
            <person name="Johnson J."/>
            <person name="Steglich C."/>
            <person name="Church G.M."/>
            <person name="Richardson P."/>
            <person name="Chisholm S.W."/>
        </authorList>
    </citation>
    <scope>NUCLEOTIDE SEQUENCE [LARGE SCALE GENOMIC DNA]</scope>
    <source>
        <strain evidence="1 2">MIT 9301</strain>
    </source>
</reference>
<accession>A3PDP0</accession>
<dbReference type="HOGENOM" id="CLU_3347252_0_0_3"/>
<dbReference type="KEGG" id="pmg:P9301_12421"/>
<sequence length="37" mass="4306">MDISLDENENSTRSIIVFTSEVENKSQAFFSIKRKKI</sequence>
<dbReference type="EMBL" id="CP000576">
    <property type="protein sequence ID" value="ABO17865.1"/>
    <property type="molecule type" value="Genomic_DNA"/>
</dbReference>
<proteinExistence type="predicted"/>
<dbReference type="Proteomes" id="UP000001430">
    <property type="component" value="Chromosome"/>
</dbReference>
<evidence type="ECO:0000313" key="2">
    <source>
        <dbReference type="Proteomes" id="UP000001430"/>
    </source>
</evidence>
<gene>
    <name evidence="1" type="ordered locus">P9301_12421</name>
</gene>
<evidence type="ECO:0000313" key="1">
    <source>
        <dbReference type="EMBL" id="ABO17865.1"/>
    </source>
</evidence>
<keyword evidence="2" id="KW-1185">Reference proteome</keyword>
<organism evidence="1 2">
    <name type="scientific">Prochlorococcus marinus (strain MIT 9301)</name>
    <dbReference type="NCBI Taxonomy" id="167546"/>
    <lineage>
        <taxon>Bacteria</taxon>
        <taxon>Bacillati</taxon>
        <taxon>Cyanobacteriota</taxon>
        <taxon>Cyanophyceae</taxon>
        <taxon>Synechococcales</taxon>
        <taxon>Prochlorococcaceae</taxon>
        <taxon>Prochlorococcus</taxon>
    </lineage>
</organism>
<protein>
    <submittedName>
        <fullName evidence="1">Uncharacterized protein</fullName>
    </submittedName>
</protein>